<evidence type="ECO:0000313" key="2">
    <source>
        <dbReference type="WBParaSite" id="JU765_v2.g3040.t1"/>
    </source>
</evidence>
<evidence type="ECO:0000313" key="1">
    <source>
        <dbReference type="Proteomes" id="UP000887576"/>
    </source>
</evidence>
<sequence length="253" mass="28733">MGNCCFRSCCSKFAFCVQNFERNEDDDRQEIFGVEQSNMGATHSVSAAVEHARTGQRQREQDLPLVRDELAEALLRLAERQQSTVPVSIDRIRSQRPGPSSSAYVNELYMSSNMSGRDEVHMHIQQEEKRKARIKGLLEQLKTDKFTKDHEDDECAICMIEFEIDEEIRRLPCNHVYHLKCIDDWLLRSFTCPSCMEPVDSALLSAFTPKQGIDLNQLACSPASSGSSIRAIVKNLNEHHESDDDKQVPVGNK</sequence>
<organism evidence="1 2">
    <name type="scientific">Panagrolaimus sp. JU765</name>
    <dbReference type="NCBI Taxonomy" id="591449"/>
    <lineage>
        <taxon>Eukaryota</taxon>
        <taxon>Metazoa</taxon>
        <taxon>Ecdysozoa</taxon>
        <taxon>Nematoda</taxon>
        <taxon>Chromadorea</taxon>
        <taxon>Rhabditida</taxon>
        <taxon>Tylenchina</taxon>
        <taxon>Panagrolaimomorpha</taxon>
        <taxon>Panagrolaimoidea</taxon>
        <taxon>Panagrolaimidae</taxon>
        <taxon>Panagrolaimus</taxon>
    </lineage>
</organism>
<name>A0AC34R396_9BILA</name>
<dbReference type="WBParaSite" id="JU765_v2.g3040.t1">
    <property type="protein sequence ID" value="JU765_v2.g3040.t1"/>
    <property type="gene ID" value="JU765_v2.g3040"/>
</dbReference>
<reference evidence="2" key="1">
    <citation type="submission" date="2022-11" db="UniProtKB">
        <authorList>
            <consortium name="WormBaseParasite"/>
        </authorList>
    </citation>
    <scope>IDENTIFICATION</scope>
</reference>
<protein>
    <submittedName>
        <fullName evidence="2">RING-type domain-containing protein</fullName>
    </submittedName>
</protein>
<proteinExistence type="predicted"/>
<dbReference type="Proteomes" id="UP000887576">
    <property type="component" value="Unplaced"/>
</dbReference>
<accession>A0AC34R396</accession>